<proteinExistence type="predicted"/>
<gene>
    <name evidence="1" type="ORF">LITE_LOCUS4349</name>
</gene>
<dbReference type="Proteomes" id="UP001154282">
    <property type="component" value="Unassembled WGS sequence"/>
</dbReference>
<keyword evidence="2" id="KW-1185">Reference proteome</keyword>
<dbReference type="EMBL" id="CAMGYJ010000002">
    <property type="protein sequence ID" value="CAI0384290.1"/>
    <property type="molecule type" value="Genomic_DNA"/>
</dbReference>
<reference evidence="1" key="1">
    <citation type="submission" date="2022-08" db="EMBL/GenBank/DDBJ databases">
        <authorList>
            <person name="Gutierrez-Valencia J."/>
        </authorList>
    </citation>
    <scope>NUCLEOTIDE SEQUENCE</scope>
</reference>
<comment type="caution">
    <text evidence="1">The sequence shown here is derived from an EMBL/GenBank/DDBJ whole genome shotgun (WGS) entry which is preliminary data.</text>
</comment>
<dbReference type="AlphaFoldDB" id="A0AAV0HJB7"/>
<name>A0AAV0HJB7_9ROSI</name>
<protein>
    <submittedName>
        <fullName evidence="1">Uncharacterized protein</fullName>
    </submittedName>
</protein>
<organism evidence="1 2">
    <name type="scientific">Linum tenue</name>
    <dbReference type="NCBI Taxonomy" id="586396"/>
    <lineage>
        <taxon>Eukaryota</taxon>
        <taxon>Viridiplantae</taxon>
        <taxon>Streptophyta</taxon>
        <taxon>Embryophyta</taxon>
        <taxon>Tracheophyta</taxon>
        <taxon>Spermatophyta</taxon>
        <taxon>Magnoliopsida</taxon>
        <taxon>eudicotyledons</taxon>
        <taxon>Gunneridae</taxon>
        <taxon>Pentapetalae</taxon>
        <taxon>rosids</taxon>
        <taxon>fabids</taxon>
        <taxon>Malpighiales</taxon>
        <taxon>Linaceae</taxon>
        <taxon>Linum</taxon>
    </lineage>
</organism>
<accession>A0AAV0HJB7</accession>
<evidence type="ECO:0000313" key="2">
    <source>
        <dbReference type="Proteomes" id="UP001154282"/>
    </source>
</evidence>
<evidence type="ECO:0000313" key="1">
    <source>
        <dbReference type="EMBL" id="CAI0384290.1"/>
    </source>
</evidence>
<sequence length="63" mass="7519">MRRVQIPEEKMRPRLHLGSLFPSKQSSQIRFRPQSFRRQQCYQDVTGNPAYFPTTSFLFVTVK</sequence>